<feature type="domain" description="KIB1-4 beta-propeller" evidence="2">
    <location>
        <begin position="120"/>
        <end position="352"/>
    </location>
</feature>
<dbReference type="Pfam" id="PF12937">
    <property type="entry name" value="F-box-like"/>
    <property type="match status" value="1"/>
</dbReference>
<sequence length="466" mass="52851">MATDLISATSSTSSDAGPQNWSDLPDGLLHSIFLLLYHTRDLLAFSSVCRSWRSFATSTMAAFPTSLFPPLLISPRHEHRYRRRRRTICSSLQLWDLAVSPETASPKTFKRSPVEESILAIPFLSCSHGHLLFLTRRRQILVVNYITGFQITSPVLPFDHHPPSADSHLALLTSPVSSPNCTLIFLTTDCLFLWKINSPDLISRPLRVRLTQLRQMIVVGSRIVVVALVGRRFWTLELGNILDLPQYLCPKELVVQCPTRGILPSFEKAQLVNSEGEILYVCFTPSNETSNGETEYKVEVFRVDMFDDHMILVKMDDLGDRALFLSNGVNATGCVCNNPERWGGETNAIYYASYNRWFLFEVGGFASWCPIYQVNKAKCFHPFWDYPSILQTQVVLLPVEQSNPFPPLISRIICPTVAHSAMTLLTRLGMEGYMKSSIFFFFLVFCKTLIFRFVDKSFSIVSLCFQ</sequence>
<dbReference type="InterPro" id="IPR036047">
    <property type="entry name" value="F-box-like_dom_sf"/>
</dbReference>
<accession>A0A9Q0C9L2</accession>
<gene>
    <name evidence="4" type="ORF">LUZ63_013977</name>
</gene>
<protein>
    <recommendedName>
        <fullName evidence="6">F-box domain-containing protein</fullName>
    </recommendedName>
</protein>
<comment type="caution">
    <text evidence="4">The sequence shown here is derived from an EMBL/GenBank/DDBJ whole genome shotgun (WGS) entry which is preliminary data.</text>
</comment>
<reference evidence="4" key="1">
    <citation type="journal article" date="2022" name="Cell">
        <title>Repeat-based holocentromeres influence genome architecture and karyotype evolution.</title>
        <authorList>
            <person name="Hofstatter P.G."/>
            <person name="Thangavel G."/>
            <person name="Lux T."/>
            <person name="Neumann P."/>
            <person name="Vondrak T."/>
            <person name="Novak P."/>
            <person name="Zhang M."/>
            <person name="Costa L."/>
            <person name="Castellani M."/>
            <person name="Scott A."/>
            <person name="Toegelov H."/>
            <person name="Fuchs J."/>
            <person name="Mata-Sucre Y."/>
            <person name="Dias Y."/>
            <person name="Vanzela A.L.L."/>
            <person name="Huettel B."/>
            <person name="Almeida C.C.S."/>
            <person name="Simkova H."/>
            <person name="Souza G."/>
            <person name="Pedrosa-Harand A."/>
            <person name="Macas J."/>
            <person name="Mayer K.F.X."/>
            <person name="Houben A."/>
            <person name="Marques A."/>
        </authorList>
    </citation>
    <scope>NUCLEOTIDE SEQUENCE</scope>
    <source>
        <strain evidence="4">RhyBre1mFocal</strain>
    </source>
</reference>
<dbReference type="Proteomes" id="UP001151287">
    <property type="component" value="Unassembled WGS sequence"/>
</dbReference>
<dbReference type="InterPro" id="IPR001810">
    <property type="entry name" value="F-box_dom"/>
</dbReference>
<dbReference type="InterPro" id="IPR005174">
    <property type="entry name" value="KIB1-4_b-propeller"/>
</dbReference>
<evidence type="ECO:0000256" key="1">
    <source>
        <dbReference type="SAM" id="Phobius"/>
    </source>
</evidence>
<feature type="transmembrane region" description="Helical" evidence="1">
    <location>
        <begin position="437"/>
        <end position="454"/>
    </location>
</feature>
<dbReference type="OrthoDB" id="616378at2759"/>
<evidence type="ECO:0000259" key="3">
    <source>
        <dbReference type="Pfam" id="PF12937"/>
    </source>
</evidence>
<keyword evidence="1" id="KW-1133">Transmembrane helix</keyword>
<dbReference type="PANTHER" id="PTHR33800:SF13">
    <property type="entry name" value="OS06G0113600 PROTEIN"/>
    <property type="match status" value="1"/>
</dbReference>
<evidence type="ECO:0000259" key="2">
    <source>
        <dbReference type="Pfam" id="PF03478"/>
    </source>
</evidence>
<feature type="domain" description="F-box" evidence="3">
    <location>
        <begin position="21"/>
        <end position="58"/>
    </location>
</feature>
<dbReference type="PANTHER" id="PTHR33800">
    <property type="entry name" value="OS06G0113600 PROTEIN"/>
    <property type="match status" value="1"/>
</dbReference>
<dbReference type="EMBL" id="JAMQYH010000004">
    <property type="protein sequence ID" value="KAJ1689822.1"/>
    <property type="molecule type" value="Genomic_DNA"/>
</dbReference>
<proteinExistence type="predicted"/>
<keyword evidence="1" id="KW-0812">Transmembrane</keyword>
<dbReference type="AlphaFoldDB" id="A0A9Q0C9L2"/>
<organism evidence="4 5">
    <name type="scientific">Rhynchospora breviuscula</name>
    <dbReference type="NCBI Taxonomy" id="2022672"/>
    <lineage>
        <taxon>Eukaryota</taxon>
        <taxon>Viridiplantae</taxon>
        <taxon>Streptophyta</taxon>
        <taxon>Embryophyta</taxon>
        <taxon>Tracheophyta</taxon>
        <taxon>Spermatophyta</taxon>
        <taxon>Magnoliopsida</taxon>
        <taxon>Liliopsida</taxon>
        <taxon>Poales</taxon>
        <taxon>Cyperaceae</taxon>
        <taxon>Cyperoideae</taxon>
        <taxon>Rhynchosporeae</taxon>
        <taxon>Rhynchospora</taxon>
    </lineage>
</organism>
<evidence type="ECO:0008006" key="6">
    <source>
        <dbReference type="Google" id="ProtNLM"/>
    </source>
</evidence>
<dbReference type="SUPFAM" id="SSF81383">
    <property type="entry name" value="F-box domain"/>
    <property type="match status" value="1"/>
</dbReference>
<evidence type="ECO:0000313" key="5">
    <source>
        <dbReference type="Proteomes" id="UP001151287"/>
    </source>
</evidence>
<keyword evidence="5" id="KW-1185">Reference proteome</keyword>
<evidence type="ECO:0000313" key="4">
    <source>
        <dbReference type="EMBL" id="KAJ1689822.1"/>
    </source>
</evidence>
<dbReference type="Pfam" id="PF03478">
    <property type="entry name" value="Beta-prop_KIB1-4"/>
    <property type="match status" value="1"/>
</dbReference>
<keyword evidence="1" id="KW-0472">Membrane</keyword>
<name>A0A9Q0C9L2_9POAL</name>
<dbReference type="Gene3D" id="1.20.1280.50">
    <property type="match status" value="1"/>
</dbReference>